<evidence type="ECO:0000313" key="2">
    <source>
        <dbReference type="Proteomes" id="UP000071859"/>
    </source>
</evidence>
<organism evidence="1 2">
    <name type="scientific">Caballeronia calidae</name>
    <dbReference type="NCBI Taxonomy" id="1777139"/>
    <lineage>
        <taxon>Bacteria</taxon>
        <taxon>Pseudomonadati</taxon>
        <taxon>Pseudomonadota</taxon>
        <taxon>Betaproteobacteria</taxon>
        <taxon>Burkholderiales</taxon>
        <taxon>Burkholderiaceae</taxon>
        <taxon>Caballeronia</taxon>
    </lineage>
</organism>
<accession>A0A157ZGH4</accession>
<dbReference type="RefSeq" id="WP_062601839.1">
    <property type="nucleotide sequence ID" value="NZ_FCOX02000002.1"/>
</dbReference>
<gene>
    <name evidence="1" type="ORF">AWB78_00469</name>
</gene>
<dbReference type="InterPro" id="IPR014989">
    <property type="entry name" value="DUF1839"/>
</dbReference>
<comment type="caution">
    <text evidence="1">The sequence shown here is derived from an EMBL/GenBank/DDBJ whole genome shotgun (WGS) entry which is preliminary data.</text>
</comment>
<dbReference type="AlphaFoldDB" id="A0A157ZGH4"/>
<dbReference type="Proteomes" id="UP000071859">
    <property type="component" value="Unassembled WGS sequence"/>
</dbReference>
<evidence type="ECO:0000313" key="1">
    <source>
        <dbReference type="EMBL" id="SAK44027.1"/>
    </source>
</evidence>
<evidence type="ECO:0008006" key="3">
    <source>
        <dbReference type="Google" id="ProtNLM"/>
    </source>
</evidence>
<reference evidence="1" key="1">
    <citation type="submission" date="2016-01" db="EMBL/GenBank/DDBJ databases">
        <authorList>
            <person name="Peeters C."/>
        </authorList>
    </citation>
    <scope>NUCLEOTIDE SEQUENCE</scope>
    <source>
        <strain evidence="1">LMG 29321</strain>
    </source>
</reference>
<dbReference type="Pfam" id="PF08893">
    <property type="entry name" value="DUF1839"/>
    <property type="match status" value="1"/>
</dbReference>
<dbReference type="OrthoDB" id="4371620at2"/>
<name>A0A157ZGH4_9BURK</name>
<proteinExistence type="predicted"/>
<protein>
    <recommendedName>
        <fullName evidence="3">DUF1839 domain-containing protein</fullName>
    </recommendedName>
</protein>
<sequence>MNARSPAEAIAETSAPHDDAFRQHALHREERVWLETNCYVDLWIELLHHYGCDPRAALNFTVTQAFEGDQFTFPKFSLDDIARLYGLQAQELAIYDTVEAHVREQTRRGQMVVAEVDSYYLPDTRATAYRQTHTKTTIAIDRIDTDAKRITYFHNAGYFALSGEDYDGIFRLMPNLAGDVLALFPYVEFVKRARAPLEGDALVQRSVELLALRLADRPATNPVAQWRAAFPEHLRALHERDPAYYHLYTFNVMRQLGSNFELLSKYLGWLNCHGVEVPSEIQTSAQAIASEAMVMQFRLARARMRSRTDPCDDCLESMQASYDKVIEPLAARFL</sequence>
<dbReference type="EMBL" id="FCOX02000002">
    <property type="protein sequence ID" value="SAK44027.1"/>
    <property type="molecule type" value="Genomic_DNA"/>
</dbReference>
<keyword evidence="2" id="KW-1185">Reference proteome</keyword>